<evidence type="ECO:0000313" key="2">
    <source>
        <dbReference type="Proteomes" id="UP000244906"/>
    </source>
</evidence>
<dbReference type="Proteomes" id="UP000244906">
    <property type="component" value="Unassembled WGS sequence"/>
</dbReference>
<evidence type="ECO:0000313" key="1">
    <source>
        <dbReference type="EMBL" id="PVZ72299.1"/>
    </source>
</evidence>
<dbReference type="AlphaFoldDB" id="A0A2V1H0W2"/>
<organism evidence="1 2">
    <name type="scientific">Pelagibaculum spongiae</name>
    <dbReference type="NCBI Taxonomy" id="2080658"/>
    <lineage>
        <taxon>Bacteria</taxon>
        <taxon>Pseudomonadati</taxon>
        <taxon>Pseudomonadota</taxon>
        <taxon>Gammaproteobacteria</taxon>
        <taxon>Oceanospirillales</taxon>
        <taxon>Pelagibaculum</taxon>
    </lineage>
</organism>
<comment type="caution">
    <text evidence="1">The sequence shown here is derived from an EMBL/GenBank/DDBJ whole genome shotgun (WGS) entry which is preliminary data.</text>
</comment>
<gene>
    <name evidence="1" type="ORF">DC094_04635</name>
</gene>
<reference evidence="1 2" key="1">
    <citation type="submission" date="2018-04" db="EMBL/GenBank/DDBJ databases">
        <title>Thalassorhabdus spongiae gen. nov., sp. nov., isolated from a marine sponge in South-West Iceland.</title>
        <authorList>
            <person name="Knobloch S."/>
            <person name="Daussin A."/>
            <person name="Johannsson R."/>
            <person name="Marteinsson V.T."/>
        </authorList>
    </citation>
    <scope>NUCLEOTIDE SEQUENCE [LARGE SCALE GENOMIC DNA]</scope>
    <source>
        <strain evidence="1 2">Hp12</strain>
    </source>
</reference>
<dbReference type="EMBL" id="QDDL01000001">
    <property type="protein sequence ID" value="PVZ72299.1"/>
    <property type="molecule type" value="Genomic_DNA"/>
</dbReference>
<sequence>MVDSFKNFLMSEEDRKILKALKDTGVASRKVVGRGTMTVDAKDVTSTEAFKAHSKRASEIVRARKAS</sequence>
<proteinExistence type="predicted"/>
<keyword evidence="2" id="KW-1185">Reference proteome</keyword>
<accession>A0A2V1H0W2</accession>
<name>A0A2V1H0W2_9GAMM</name>
<protein>
    <submittedName>
        <fullName evidence="1">Uncharacterized protein</fullName>
    </submittedName>
</protein>